<evidence type="ECO:0000313" key="2">
    <source>
        <dbReference type="EMBL" id="OLP89275.1"/>
    </source>
</evidence>
<dbReference type="EMBL" id="LSRX01000769">
    <property type="protein sequence ID" value="OLP89275.1"/>
    <property type="molecule type" value="Genomic_DNA"/>
</dbReference>
<accession>A0A1Q9D2A2</accession>
<dbReference type="InterPro" id="IPR050587">
    <property type="entry name" value="GNT1/Glycosyltrans_8"/>
</dbReference>
<name>A0A1Q9D2A2_SYMMI</name>
<feature type="region of interest" description="Disordered" evidence="1">
    <location>
        <begin position="1367"/>
        <end position="1387"/>
    </location>
</feature>
<dbReference type="Gene3D" id="3.40.50.1240">
    <property type="entry name" value="Phosphoglycerate mutase-like"/>
    <property type="match status" value="1"/>
</dbReference>
<proteinExistence type="predicted"/>
<protein>
    <submittedName>
        <fullName evidence="2">Lysophosphatidic acid phosphatase type 6</fullName>
    </submittedName>
</protein>
<dbReference type="Proteomes" id="UP000186817">
    <property type="component" value="Unassembled WGS sequence"/>
</dbReference>
<organism evidence="2 3">
    <name type="scientific">Symbiodinium microadriaticum</name>
    <name type="common">Dinoflagellate</name>
    <name type="synonym">Zooxanthella microadriatica</name>
    <dbReference type="NCBI Taxonomy" id="2951"/>
    <lineage>
        <taxon>Eukaryota</taxon>
        <taxon>Sar</taxon>
        <taxon>Alveolata</taxon>
        <taxon>Dinophyceae</taxon>
        <taxon>Suessiales</taxon>
        <taxon>Symbiodiniaceae</taxon>
        <taxon>Symbiodinium</taxon>
    </lineage>
</organism>
<sequence length="1559" mass="174059">MEAVFRNCSVQQLVSFETGEKEKEETPALLRKMMDAYPSMEENMPGSGYISQAVGCGKGVLLNDAIPQTIALAHSIEQKYFRSLPSAPSLDTIRMYSTGKERTQATLFLLQKHLFRDESAKARSFYSRPVSSDPWDLNQHCPRVGHMRHARHFQTDPQIIERRFPSFARRWRDVAGTEFQASFKDCLLVAQCSGQQALLLPEGLQPNSELFKEALTISLELFQEHFSKDDAIVEQMQLLAAPALLELDQLLQHQADETDSAAFALWATHDTTILVMLVALGLWDGQWPPYTDTLVLEVYKELKQQGSQRGGRAFVRLLHGSTVLHLPWCKVHETIPGLCSVESFLPPAIERFRDMKAYRRACNASNLFSATPAFPVEQSVTCGLPSAGVLMFSVLSFVAGCQFKAWQRSQHLIVSFVYPEDNAWVRDRVDHNRQQPFVAVDITHKQRAAFARFGSLGVAAAATGRRLPQASEESHRVDYRPLLRLRAASRTDVTVMSSEVGYGQTVSRTSLLCVTAFFVNLGGPRESKQPFDDWQATIATRYISLRLPAPGGWLVTTTTTIATPMTLTIMTDLSTTSAHPTTDLPPDVAAPALGSRTCSKTRIIDPAGCVSSSRTNESQAYATYGVKGFSDKYFSSQCITWARLIRRADSVRPILFLLPEELARPANELAVKELNEELTNVQLIKVPSNTVKVPPQHALLMKEAHNCCGDKEFSVLALWTLPYDRVLYMETDTRLLSNVDELFDCDVDFMATIGPWSPVNGGVFLLRPRMSTFQAMQKHLESTKYNHETCWGGSGCPKPFKPGWKRGFGSEGPQGFLEYYFFCLGELNSESSAKMDMGTYNYQVCGQAIADLRKLEPRLWKGCRSPANTKILHKCAIASKVRANGLSSRAWDLCNGWSGAMDMDADMVAVAVAMTIVAVERGARPSFRTCSRSPSVRDNDRKTSIIMVDTRDDRIVSPFHAWLVREIMTNSSNSINVFTERDQVMPPRSDFHLSLFANYTLDGVKAAVAKKSVDSQTGAPCGGWDRATANALSHVAFQHFSRPVTDVKIYNGNEILFHWIFRGFRAIFERQKLPEDAGLLLAEKGMLSVERLAMLGNTMTAVKATLKAIVGDGTKFGADEESHKFSNDKRRGFPIPYCLLGAQEEQAALLAASGLQRPPAQTWRGQTGFGDRVQAWVAVQWSLQILHPLTAQPDLSSELIQNVDRSRPRFGPSPFSASGILYWKERALALMEASDRVRFQIQLFVIFSEEVQIMLICNLVLLLTSSSMMRSCTPLDVMITSYAKVFVQVSRSWEKSSARATGLPTRSHSIQVHEAGARAREFRKKVFGVALPVSDNMRSLWKSTMGDVAEGSSVRPFQDESEVAPLTWDAPTGSRHSDSRSCRRTRSVDVTDQHKTAVITAKLQLPSTDLNVALLRELHTRAGDRPLQGWVLDERMAYRQLPILPGHRKFCVICLKDPSDDRPKYVVMIGKSFALVPVEQAFFRLLSERQYSTIAWSSMIPSSARFFTGEADWPSRDHLEIGEVGRDCNRFQERMSKLLSASTPPVAKNGDFSMLAGQF</sequence>
<dbReference type="PANTHER" id="PTHR11183">
    <property type="entry name" value="GLYCOGENIN SUBFAMILY MEMBER"/>
    <property type="match status" value="1"/>
</dbReference>
<dbReference type="PROSITE" id="PS00778">
    <property type="entry name" value="HIS_ACID_PHOSPHAT_2"/>
    <property type="match status" value="1"/>
</dbReference>
<dbReference type="InterPro" id="IPR029044">
    <property type="entry name" value="Nucleotide-diphossugar_trans"/>
</dbReference>
<gene>
    <name evidence="2" type="primary">Acp6</name>
    <name evidence="2" type="ORF">AK812_SmicGene29272</name>
</gene>
<feature type="compositionally biased region" description="Basic and acidic residues" evidence="1">
    <location>
        <begin position="1375"/>
        <end position="1387"/>
    </location>
</feature>
<reference evidence="2 3" key="1">
    <citation type="submission" date="2016-02" db="EMBL/GenBank/DDBJ databases">
        <title>Genome analysis of coral dinoflagellate symbionts highlights evolutionary adaptations to a symbiotic lifestyle.</title>
        <authorList>
            <person name="Aranda M."/>
            <person name="Li Y."/>
            <person name="Liew Y.J."/>
            <person name="Baumgarten S."/>
            <person name="Simakov O."/>
            <person name="Wilson M."/>
            <person name="Piel J."/>
            <person name="Ashoor H."/>
            <person name="Bougouffa S."/>
            <person name="Bajic V.B."/>
            <person name="Ryu T."/>
            <person name="Ravasi T."/>
            <person name="Bayer T."/>
            <person name="Micklem G."/>
            <person name="Kim H."/>
            <person name="Bhak J."/>
            <person name="Lajeunesse T.C."/>
            <person name="Voolstra C.R."/>
        </authorList>
    </citation>
    <scope>NUCLEOTIDE SEQUENCE [LARGE SCALE GENOMIC DNA]</scope>
    <source>
        <strain evidence="2 3">CCMP2467</strain>
    </source>
</reference>
<evidence type="ECO:0000256" key="1">
    <source>
        <dbReference type="SAM" id="MobiDB-lite"/>
    </source>
</evidence>
<dbReference type="InterPro" id="IPR029033">
    <property type="entry name" value="His_PPase_superfam"/>
</dbReference>
<comment type="caution">
    <text evidence="2">The sequence shown here is derived from an EMBL/GenBank/DDBJ whole genome shotgun (WGS) entry which is preliminary data.</text>
</comment>
<evidence type="ECO:0000313" key="3">
    <source>
        <dbReference type="Proteomes" id="UP000186817"/>
    </source>
</evidence>
<dbReference type="OrthoDB" id="10257284at2759"/>
<dbReference type="SUPFAM" id="SSF53254">
    <property type="entry name" value="Phosphoglycerate mutase-like"/>
    <property type="match status" value="1"/>
</dbReference>
<dbReference type="InterPro" id="IPR033379">
    <property type="entry name" value="Acid_Pase_AS"/>
</dbReference>
<dbReference type="SUPFAM" id="SSF53448">
    <property type="entry name" value="Nucleotide-diphospho-sugar transferases"/>
    <property type="match status" value="1"/>
</dbReference>
<keyword evidence="3" id="KW-1185">Reference proteome</keyword>
<dbReference type="Gene3D" id="3.90.550.10">
    <property type="entry name" value="Spore Coat Polysaccharide Biosynthesis Protein SpsA, Chain A"/>
    <property type="match status" value="1"/>
</dbReference>